<accession>A0A3N4M833</accession>
<dbReference type="Pfam" id="PF00023">
    <property type="entry name" value="Ank"/>
    <property type="match status" value="1"/>
</dbReference>
<dbReference type="Pfam" id="PF24809">
    <property type="entry name" value="DUF7708"/>
    <property type="match status" value="1"/>
</dbReference>
<dbReference type="InterPro" id="IPR056884">
    <property type="entry name" value="NPHP3-like_N"/>
</dbReference>
<dbReference type="Pfam" id="PF24883">
    <property type="entry name" value="NPHP3_N"/>
    <property type="match status" value="1"/>
</dbReference>
<proteinExistence type="predicted"/>
<dbReference type="InterPro" id="IPR056125">
    <property type="entry name" value="DUF7708"/>
</dbReference>
<evidence type="ECO:0000256" key="3">
    <source>
        <dbReference type="SAM" id="MobiDB-lite"/>
    </source>
</evidence>
<dbReference type="PANTHER" id="PTHR10039:SF16">
    <property type="entry name" value="GPI INOSITOL-DEACYLASE"/>
    <property type="match status" value="1"/>
</dbReference>
<dbReference type="InParanoid" id="A0A3N4M833"/>
<dbReference type="InterPro" id="IPR002110">
    <property type="entry name" value="Ankyrin_rpt"/>
</dbReference>
<name>A0A3N4M833_9PEZI</name>
<evidence type="ECO:0000313" key="8">
    <source>
        <dbReference type="Proteomes" id="UP000267821"/>
    </source>
</evidence>
<dbReference type="PROSITE" id="PS50088">
    <property type="entry name" value="ANK_REPEAT"/>
    <property type="match status" value="3"/>
</dbReference>
<dbReference type="STRING" id="1051890.A0A3N4M833"/>
<dbReference type="InterPro" id="IPR027417">
    <property type="entry name" value="P-loop_NTPase"/>
</dbReference>
<dbReference type="Pfam" id="PF22939">
    <property type="entry name" value="WHD_GPIID"/>
    <property type="match status" value="1"/>
</dbReference>
<feature type="domain" description="DUF7708" evidence="5">
    <location>
        <begin position="1"/>
        <end position="130"/>
    </location>
</feature>
<sequence length="1282" mass="143760">MMIQHNPFMTSLVWGSVKAILKIATSDTNMISKLAGLIYDYIEASEAYLTYWRMYKHSHSSSGRKILEILKALEEDIQRFTHAARRFFYTKHAVLRISKAAFTPFEVELQPICDGIKDRGIRLERAVHAATLDEQRRLEVLTWLSAIPYRDSHVNACEKRMENTCGWLFDREEFKSWQTGETSSLLWVHGKPGFGKTLLMSKVVEHIMHETHREHVPHVGYMYCSMNRPETLEAVNILAAILKQLISYLPDIPDKILSTFQTHKYQGLTSGLGRHRLIDIQNGLREVLEVYGSAHSPQPIYILLDGLDECGKDARAMVITALRYMISPNSNSPLTGASGIAKIAIFSRPERDVRLALGNGGWSFSEISIQSADTTADIKTFLTGKVKGSRLLFVDEKDIGVHVIDHLVKNANGMFLWVSLQQDRIFRELDITTIRKYLQDLPDSSNMDESYGRMLTEISQETTGNKRLAEETLRWALFATRPLSVAELCDVLTFSRLVSAKDTKSKILSDVISVCHGLLEVSKQGDDRVCRFVHFSAKEFTLRLFEGTSAAFSPNNLPPIESSPKPDPVSYERRIALVCINYLCQEQFRTGPSSAEDLYDCRENYEDLLKSHPFFGYAALSWPKHLSTTLTPDYSDVELRPAVTTLFHRPMNLGLAFQVYWFQTFVNRFPRDFTPFHVACYFGFVEILKPRKGDKRMFHMDKQGHTPLYWAALNGHGKVLETLGLIGDDHIDGSPRLTDNGGQPKESMGGNGRRTSFMDKRQSLAEALLGALEGNQIDIIQRLLAAGADPTRKNSQDCKDPLFVAASKGSLEAVQLLVEAGAEVNHHDCNQQLYTPFESPLIAAVQAGAVDVAQYLLSMGADVNAKANNSHSPLHAAVFARHHGIVRLFLAEGANLMPDAGDGEGIFECASMLSDHKMIEILVEEAHRRGLDLGIQEAAWADISQGVNSTNKSNHVTSKASGKKPKTHEKAVSVILQMGASVIKNITGTFGTSRNLEPFRKMTKEGLVFLSRLFENEELGVLDAALEALPRVIDDCLVGASSKFSSEFMDIAFDFVEEVFFFIALNIKTEKHLIMGEGCRAMGGLLLTAALDGGYMGFIRGRIVFTHKKIIDCVQNGKQEDIEESFITIVAIADIAVMVIDNPLTLRGFVFCYLEGLSTMEKKDSTRAHQRLKTFLADVGMKGLEAERNGPEKRKLIIVIEMGYAALAYGHTRVSSAIGVKVTTILSLVKKQQQHEVDQLMQSQLQDLSNRRTSNWRWDDDEPAWWHENKDLNRFREVYLGL</sequence>
<dbReference type="Gene3D" id="1.25.40.20">
    <property type="entry name" value="Ankyrin repeat-containing domain"/>
    <property type="match status" value="2"/>
</dbReference>
<dbReference type="PRINTS" id="PR01415">
    <property type="entry name" value="ANKYRIN"/>
</dbReference>
<dbReference type="Pfam" id="PF12796">
    <property type="entry name" value="Ank_2"/>
    <property type="match status" value="1"/>
</dbReference>
<reference evidence="7 8" key="1">
    <citation type="journal article" date="2018" name="Nat. Ecol. Evol.">
        <title>Pezizomycetes genomes reveal the molecular basis of ectomycorrhizal truffle lifestyle.</title>
        <authorList>
            <person name="Murat C."/>
            <person name="Payen T."/>
            <person name="Noel B."/>
            <person name="Kuo A."/>
            <person name="Morin E."/>
            <person name="Chen J."/>
            <person name="Kohler A."/>
            <person name="Krizsan K."/>
            <person name="Balestrini R."/>
            <person name="Da Silva C."/>
            <person name="Montanini B."/>
            <person name="Hainaut M."/>
            <person name="Levati E."/>
            <person name="Barry K.W."/>
            <person name="Belfiori B."/>
            <person name="Cichocki N."/>
            <person name="Clum A."/>
            <person name="Dockter R.B."/>
            <person name="Fauchery L."/>
            <person name="Guy J."/>
            <person name="Iotti M."/>
            <person name="Le Tacon F."/>
            <person name="Lindquist E.A."/>
            <person name="Lipzen A."/>
            <person name="Malagnac F."/>
            <person name="Mello A."/>
            <person name="Molinier V."/>
            <person name="Miyauchi S."/>
            <person name="Poulain J."/>
            <person name="Riccioni C."/>
            <person name="Rubini A."/>
            <person name="Sitrit Y."/>
            <person name="Splivallo R."/>
            <person name="Traeger S."/>
            <person name="Wang M."/>
            <person name="Zifcakova L."/>
            <person name="Wipf D."/>
            <person name="Zambonelli A."/>
            <person name="Paolocci F."/>
            <person name="Nowrousian M."/>
            <person name="Ottonello S."/>
            <person name="Baldrian P."/>
            <person name="Spatafora J.W."/>
            <person name="Henrissat B."/>
            <person name="Nagy L.G."/>
            <person name="Aury J.M."/>
            <person name="Wincker P."/>
            <person name="Grigoriev I.V."/>
            <person name="Bonfante P."/>
            <person name="Martin F.M."/>
        </authorList>
    </citation>
    <scope>NUCLEOTIDE SEQUENCE [LARGE SCALE GENOMIC DNA]</scope>
    <source>
        <strain evidence="7 8">ATCC MYA-4762</strain>
    </source>
</reference>
<feature type="domain" description="GPI inositol-deacylase winged helix" evidence="4">
    <location>
        <begin position="461"/>
        <end position="543"/>
    </location>
</feature>
<dbReference type="InterPro" id="IPR036770">
    <property type="entry name" value="Ankyrin_rpt-contain_sf"/>
</dbReference>
<feature type="domain" description="Nephrocystin 3-like N-terminal" evidence="6">
    <location>
        <begin position="163"/>
        <end position="329"/>
    </location>
</feature>
<feature type="repeat" description="ANK" evidence="2">
    <location>
        <begin position="836"/>
        <end position="868"/>
    </location>
</feature>
<dbReference type="OrthoDB" id="1577640at2759"/>
<feature type="region of interest" description="Disordered" evidence="3">
    <location>
        <begin position="733"/>
        <end position="755"/>
    </location>
</feature>
<evidence type="ECO:0000256" key="2">
    <source>
        <dbReference type="PROSITE-ProRule" id="PRU00023"/>
    </source>
</evidence>
<keyword evidence="2" id="KW-0040">ANK repeat</keyword>
<gene>
    <name evidence="7" type="ORF">L211DRAFT_34242</name>
</gene>
<dbReference type="PANTHER" id="PTHR10039">
    <property type="entry name" value="AMELOGENIN"/>
    <property type="match status" value="1"/>
</dbReference>
<dbReference type="EMBL" id="ML121527">
    <property type="protein sequence ID" value="RPB29689.1"/>
    <property type="molecule type" value="Genomic_DNA"/>
</dbReference>
<protein>
    <submittedName>
        <fullName evidence="7">Uncharacterized protein</fullName>
    </submittedName>
</protein>
<evidence type="ECO:0000259" key="6">
    <source>
        <dbReference type="Pfam" id="PF24883"/>
    </source>
</evidence>
<evidence type="ECO:0000259" key="5">
    <source>
        <dbReference type="Pfam" id="PF24809"/>
    </source>
</evidence>
<feature type="repeat" description="ANK" evidence="2">
    <location>
        <begin position="797"/>
        <end position="829"/>
    </location>
</feature>
<dbReference type="SMART" id="SM00248">
    <property type="entry name" value="ANK"/>
    <property type="match status" value="6"/>
</dbReference>
<evidence type="ECO:0000256" key="1">
    <source>
        <dbReference type="ARBA" id="ARBA00022737"/>
    </source>
</evidence>
<organism evidence="7 8">
    <name type="scientific">Terfezia boudieri ATCC MYA-4762</name>
    <dbReference type="NCBI Taxonomy" id="1051890"/>
    <lineage>
        <taxon>Eukaryota</taxon>
        <taxon>Fungi</taxon>
        <taxon>Dikarya</taxon>
        <taxon>Ascomycota</taxon>
        <taxon>Pezizomycotina</taxon>
        <taxon>Pezizomycetes</taxon>
        <taxon>Pezizales</taxon>
        <taxon>Pezizaceae</taxon>
        <taxon>Terfezia</taxon>
    </lineage>
</organism>
<dbReference type="PROSITE" id="PS50297">
    <property type="entry name" value="ANK_REP_REGION"/>
    <property type="match status" value="3"/>
</dbReference>
<evidence type="ECO:0000313" key="7">
    <source>
        <dbReference type="EMBL" id="RPB29689.1"/>
    </source>
</evidence>
<keyword evidence="8" id="KW-1185">Reference proteome</keyword>
<dbReference type="SUPFAM" id="SSF48403">
    <property type="entry name" value="Ankyrin repeat"/>
    <property type="match status" value="1"/>
</dbReference>
<keyword evidence="1" id="KW-0677">Repeat</keyword>
<dbReference type="Gene3D" id="3.40.50.300">
    <property type="entry name" value="P-loop containing nucleotide triphosphate hydrolases"/>
    <property type="match status" value="1"/>
</dbReference>
<dbReference type="SUPFAM" id="SSF52540">
    <property type="entry name" value="P-loop containing nucleoside triphosphate hydrolases"/>
    <property type="match status" value="1"/>
</dbReference>
<dbReference type="InterPro" id="IPR054471">
    <property type="entry name" value="GPIID_WHD"/>
</dbReference>
<dbReference type="Proteomes" id="UP000267821">
    <property type="component" value="Unassembled WGS sequence"/>
</dbReference>
<evidence type="ECO:0000259" key="4">
    <source>
        <dbReference type="Pfam" id="PF22939"/>
    </source>
</evidence>
<feature type="repeat" description="ANK" evidence="2">
    <location>
        <begin position="869"/>
        <end position="896"/>
    </location>
</feature>